<reference evidence="1 2" key="1">
    <citation type="submission" date="2023-07" db="EMBL/GenBank/DDBJ databases">
        <title>Sorghum-associated microbial communities from plants grown in Nebraska, USA.</title>
        <authorList>
            <person name="Schachtman D."/>
        </authorList>
    </citation>
    <scope>NUCLEOTIDE SEQUENCE [LARGE SCALE GENOMIC DNA]</scope>
    <source>
        <strain evidence="1 2">BE190</strain>
    </source>
</reference>
<evidence type="ECO:0008006" key="3">
    <source>
        <dbReference type="Google" id="ProtNLM"/>
    </source>
</evidence>
<accession>A0ABU1V3W3</accession>
<name>A0ABU1V3W3_9GAMM</name>
<sequence>MGNLATPISVRKLQRTLHVKAKTEDSYRFYSLYDKLYRQDVLAHAYTKCRANLGAPSVDRQDFSDIEAYGVERGLGEKLRQ</sequence>
<organism evidence="1 2">
    <name type="scientific">Cellvibrio fibrivorans</name>
    <dbReference type="NCBI Taxonomy" id="126350"/>
    <lineage>
        <taxon>Bacteria</taxon>
        <taxon>Pseudomonadati</taxon>
        <taxon>Pseudomonadota</taxon>
        <taxon>Gammaproteobacteria</taxon>
        <taxon>Cellvibrionales</taxon>
        <taxon>Cellvibrionaceae</taxon>
        <taxon>Cellvibrio</taxon>
    </lineage>
</organism>
<comment type="caution">
    <text evidence="1">The sequence shown here is derived from an EMBL/GenBank/DDBJ whole genome shotgun (WGS) entry which is preliminary data.</text>
</comment>
<evidence type="ECO:0000313" key="2">
    <source>
        <dbReference type="Proteomes" id="UP001253595"/>
    </source>
</evidence>
<dbReference type="EMBL" id="JAVDVX010000011">
    <property type="protein sequence ID" value="MDR7092130.1"/>
    <property type="molecule type" value="Genomic_DNA"/>
</dbReference>
<protein>
    <recommendedName>
        <fullName evidence="3">Group II intron reverse transcriptase/maturase</fullName>
    </recommendedName>
</protein>
<dbReference type="Proteomes" id="UP001253595">
    <property type="component" value="Unassembled WGS sequence"/>
</dbReference>
<evidence type="ECO:0000313" key="1">
    <source>
        <dbReference type="EMBL" id="MDR7092130.1"/>
    </source>
</evidence>
<gene>
    <name evidence="1" type="ORF">J2X05_004171</name>
</gene>
<proteinExistence type="predicted"/>
<keyword evidence="2" id="KW-1185">Reference proteome</keyword>